<dbReference type="PANTHER" id="PTHR43798:SF33">
    <property type="entry name" value="HYDROLASE, PUTATIVE (AFU_ORTHOLOGUE AFUA_2G14860)-RELATED"/>
    <property type="match status" value="1"/>
</dbReference>
<dbReference type="STRING" id="1002526.SAMN05216578_11113"/>
<dbReference type="PRINTS" id="PR00412">
    <property type="entry name" value="EPOXHYDRLASE"/>
</dbReference>
<accession>A0A1I6C289</accession>
<evidence type="ECO:0000313" key="2">
    <source>
        <dbReference type="EMBL" id="SFQ87289.1"/>
    </source>
</evidence>
<dbReference type="InterPro" id="IPR000639">
    <property type="entry name" value="Epox_hydrolase-like"/>
</dbReference>
<evidence type="ECO:0000259" key="1">
    <source>
        <dbReference type="Pfam" id="PF00561"/>
    </source>
</evidence>
<dbReference type="Proteomes" id="UP000242815">
    <property type="component" value="Unassembled WGS sequence"/>
</dbReference>
<organism evidence="2 3">
    <name type="scientific">Halopseudomonas formosensis</name>
    <dbReference type="NCBI Taxonomy" id="1002526"/>
    <lineage>
        <taxon>Bacteria</taxon>
        <taxon>Pseudomonadati</taxon>
        <taxon>Pseudomonadota</taxon>
        <taxon>Gammaproteobacteria</taxon>
        <taxon>Pseudomonadales</taxon>
        <taxon>Pseudomonadaceae</taxon>
        <taxon>Halopseudomonas</taxon>
    </lineage>
</organism>
<protein>
    <submittedName>
        <fullName evidence="2">Pimeloyl-ACP methyl ester carboxylesterase</fullName>
    </submittedName>
</protein>
<dbReference type="RefSeq" id="WP_090540311.1">
    <property type="nucleotide sequence ID" value="NZ_FOYD01000011.1"/>
</dbReference>
<dbReference type="EMBL" id="FOYD01000011">
    <property type="protein sequence ID" value="SFQ87289.1"/>
    <property type="molecule type" value="Genomic_DNA"/>
</dbReference>
<dbReference type="SUPFAM" id="SSF53474">
    <property type="entry name" value="alpha/beta-Hydrolases"/>
    <property type="match status" value="1"/>
</dbReference>
<dbReference type="PANTHER" id="PTHR43798">
    <property type="entry name" value="MONOACYLGLYCEROL LIPASE"/>
    <property type="match status" value="1"/>
</dbReference>
<evidence type="ECO:0000313" key="3">
    <source>
        <dbReference type="Proteomes" id="UP000242815"/>
    </source>
</evidence>
<name>A0A1I6C289_9GAMM</name>
<dbReference type="InterPro" id="IPR000073">
    <property type="entry name" value="AB_hydrolase_1"/>
</dbReference>
<dbReference type="PRINTS" id="PR00111">
    <property type="entry name" value="ABHYDROLASE"/>
</dbReference>
<dbReference type="Gene3D" id="3.40.50.1820">
    <property type="entry name" value="alpha/beta hydrolase"/>
    <property type="match status" value="1"/>
</dbReference>
<dbReference type="Pfam" id="PF00561">
    <property type="entry name" value="Abhydrolase_1"/>
    <property type="match status" value="1"/>
</dbReference>
<dbReference type="InterPro" id="IPR029058">
    <property type="entry name" value="AB_hydrolase_fold"/>
</dbReference>
<reference evidence="2 3" key="1">
    <citation type="submission" date="2016-10" db="EMBL/GenBank/DDBJ databases">
        <authorList>
            <person name="de Groot N.N."/>
        </authorList>
    </citation>
    <scope>NUCLEOTIDE SEQUENCE [LARGE SCALE GENOMIC DNA]</scope>
    <source>
        <strain evidence="2 3">JCM 18415</strain>
    </source>
</reference>
<proteinExistence type="predicted"/>
<dbReference type="GO" id="GO:0003824">
    <property type="term" value="F:catalytic activity"/>
    <property type="evidence" value="ECO:0007669"/>
    <property type="project" value="InterPro"/>
</dbReference>
<dbReference type="GO" id="GO:0016020">
    <property type="term" value="C:membrane"/>
    <property type="evidence" value="ECO:0007669"/>
    <property type="project" value="TreeGrafter"/>
</dbReference>
<dbReference type="InterPro" id="IPR050266">
    <property type="entry name" value="AB_hydrolase_sf"/>
</dbReference>
<dbReference type="OrthoDB" id="5380819at2"/>
<dbReference type="AlphaFoldDB" id="A0A1I6C289"/>
<feature type="domain" description="AB hydrolase-1" evidence="1">
    <location>
        <begin position="32"/>
        <end position="278"/>
    </location>
</feature>
<sequence>MPEVRSGQPESRYFHSRGLRLHYLDWGNIGAPVLILLHGGLEHARVWDQLARQLCSDWHVVVPDLRGHGDSEWSSGGAYSIVDMVPDLAALLAELGAPVIHLVGHSLGGNVAIHYTALFPQQVARLCVIEGLGFSPEARARRDRRSRLEQLRQWVEKAREVDLRRPRCYASIAEAVARLREHDPLLSPELASQVCEHGMRINERGLWQWKYDPRVRASGPSEVASPEPSDLWRAITCPVLLMYGARSWASDPEQDGRMAHFAAVRRVLIEDAGHNLHHHRPEEFLTHLQAFLHGSD</sequence>
<gene>
    <name evidence="2" type="ORF">SAMN05216578_11113</name>
</gene>